<name>A0ABW5WLC5_9FLAO</name>
<comment type="caution">
    <text evidence="1">The sequence shown here is derived from an EMBL/GenBank/DDBJ whole genome shotgun (WGS) entry which is preliminary data.</text>
</comment>
<accession>A0ABW5WLC5</accession>
<dbReference type="RefSeq" id="WP_183485674.1">
    <property type="nucleotide sequence ID" value="NZ_JBHUOV010000001.1"/>
</dbReference>
<keyword evidence="2" id="KW-1185">Reference proteome</keyword>
<reference evidence="2" key="1">
    <citation type="journal article" date="2019" name="Int. J. Syst. Evol. Microbiol.">
        <title>The Global Catalogue of Microorganisms (GCM) 10K type strain sequencing project: providing services to taxonomists for standard genome sequencing and annotation.</title>
        <authorList>
            <consortium name="The Broad Institute Genomics Platform"/>
            <consortium name="The Broad Institute Genome Sequencing Center for Infectious Disease"/>
            <person name="Wu L."/>
            <person name="Ma J."/>
        </authorList>
    </citation>
    <scope>NUCLEOTIDE SEQUENCE [LARGE SCALE GENOMIC DNA]</scope>
    <source>
        <strain evidence="2">KCTC 32141</strain>
    </source>
</reference>
<dbReference type="Proteomes" id="UP001597533">
    <property type="component" value="Unassembled WGS sequence"/>
</dbReference>
<sequence length="241" mass="26953">MKLIRLLICLVLVSSCKKETRSLQFSEINILKSTATIVEINIPKAQGESQVSKTINATLNDFVCSALHLDASREKQTTLDSSIEDFNASFSNFNTLISTELEGELPVWEALIEGELIYNNENIACVAMNSSINTGAANSAMVFQFFNFNPKTGALYSTEDLVNDISGFTDLVKKYYNKEVRSSFIDAEALLNNDTFKLPKTLGFSDEGVIILYDNFEINTFEKEIIEFAIPFEVANEYLNI</sequence>
<organism evidence="1 2">
    <name type="scientific">Lacinutrix iliipiscaria</name>
    <dbReference type="NCBI Taxonomy" id="1230532"/>
    <lineage>
        <taxon>Bacteria</taxon>
        <taxon>Pseudomonadati</taxon>
        <taxon>Bacteroidota</taxon>
        <taxon>Flavobacteriia</taxon>
        <taxon>Flavobacteriales</taxon>
        <taxon>Flavobacteriaceae</taxon>
        <taxon>Lacinutrix</taxon>
    </lineage>
</organism>
<protein>
    <submittedName>
        <fullName evidence="1">DUF4163 domain-containing protein</fullName>
    </submittedName>
</protein>
<dbReference type="Gene3D" id="3.30.565.40">
    <property type="entry name" value="Fervidobacterium nodosum Rt17-B1 like"/>
    <property type="match status" value="1"/>
</dbReference>
<evidence type="ECO:0000313" key="2">
    <source>
        <dbReference type="Proteomes" id="UP001597533"/>
    </source>
</evidence>
<dbReference type="PROSITE" id="PS51257">
    <property type="entry name" value="PROKAR_LIPOPROTEIN"/>
    <property type="match status" value="1"/>
</dbReference>
<proteinExistence type="predicted"/>
<gene>
    <name evidence="1" type="ORF">ACFS5M_03230</name>
</gene>
<dbReference type="InterPro" id="IPR037126">
    <property type="entry name" value="PdaC/RsiV-like_sf"/>
</dbReference>
<dbReference type="Gene3D" id="3.90.640.20">
    <property type="entry name" value="Heat-shock cognate protein, ATPase"/>
    <property type="match status" value="1"/>
</dbReference>
<dbReference type="EMBL" id="JBHUOV010000001">
    <property type="protein sequence ID" value="MFD2822665.1"/>
    <property type="molecule type" value="Genomic_DNA"/>
</dbReference>
<evidence type="ECO:0000313" key="1">
    <source>
        <dbReference type="EMBL" id="MFD2822665.1"/>
    </source>
</evidence>